<reference evidence="1 2" key="1">
    <citation type="journal article" date="2022" name="Hortic Res">
        <title>A haplotype resolved chromosomal level avocado genome allows analysis of novel avocado genes.</title>
        <authorList>
            <person name="Nath O."/>
            <person name="Fletcher S.J."/>
            <person name="Hayward A."/>
            <person name="Shaw L.M."/>
            <person name="Masouleh A.K."/>
            <person name="Furtado A."/>
            <person name="Henry R.J."/>
            <person name="Mitter N."/>
        </authorList>
    </citation>
    <scope>NUCLEOTIDE SEQUENCE [LARGE SCALE GENOMIC DNA]</scope>
    <source>
        <strain evidence="2">cv. Hass</strain>
    </source>
</reference>
<dbReference type="Proteomes" id="UP001234297">
    <property type="component" value="Chromosome 12"/>
</dbReference>
<proteinExistence type="predicted"/>
<evidence type="ECO:0000313" key="2">
    <source>
        <dbReference type="Proteomes" id="UP001234297"/>
    </source>
</evidence>
<keyword evidence="2" id="KW-1185">Reference proteome</keyword>
<gene>
    <name evidence="1" type="ORF">MRB53_036048</name>
</gene>
<sequence>MQQEIGKESAHVRVGEEVNDRISLLPDSILITIISLLPLAEAAKTSIISNRWRYLWNSLPDLNLYQFFSPSYFSNILHDQEVQKHISIFYLIFISRQAPVYYCHLPVFNFKVNSFHMDNFLSFLCKLRTQDLVLRNVESNDNTLSANLCFFQFLKSLEIVDLSVLLPSQFKDLTNLRILKLTRVRITNNQLETLVSHCPNLHRLRLSECVDLNDLRIHAPNLLLMNISMNKPICFSLINAPRLGSVSLNYSQRMEEVDHIEKDETVKLVWILKNLDHIRSFSFTCRADIFKAICLEKGLPIDIDFWEKQKPPECLINHLMMVQMFGISLSSNSLVEFVKFLLLNAHVLIRMTLNYIITPRGQMEEEVTINEFLHFKRASPQVQLEIKPRVH</sequence>
<evidence type="ECO:0000313" key="1">
    <source>
        <dbReference type="EMBL" id="KAJ8616676.1"/>
    </source>
</evidence>
<dbReference type="EMBL" id="CM056820">
    <property type="protein sequence ID" value="KAJ8616676.1"/>
    <property type="molecule type" value="Genomic_DNA"/>
</dbReference>
<accession>A0ACC2K6H5</accession>
<name>A0ACC2K6H5_PERAE</name>
<organism evidence="1 2">
    <name type="scientific">Persea americana</name>
    <name type="common">Avocado</name>
    <dbReference type="NCBI Taxonomy" id="3435"/>
    <lineage>
        <taxon>Eukaryota</taxon>
        <taxon>Viridiplantae</taxon>
        <taxon>Streptophyta</taxon>
        <taxon>Embryophyta</taxon>
        <taxon>Tracheophyta</taxon>
        <taxon>Spermatophyta</taxon>
        <taxon>Magnoliopsida</taxon>
        <taxon>Magnoliidae</taxon>
        <taxon>Laurales</taxon>
        <taxon>Lauraceae</taxon>
        <taxon>Persea</taxon>
    </lineage>
</organism>
<comment type="caution">
    <text evidence="1">The sequence shown here is derived from an EMBL/GenBank/DDBJ whole genome shotgun (WGS) entry which is preliminary data.</text>
</comment>
<protein>
    <submittedName>
        <fullName evidence="1">Uncharacterized protein</fullName>
    </submittedName>
</protein>